<feature type="domain" description="Peptidase metallopeptidase" evidence="1">
    <location>
        <begin position="68"/>
        <end position="215"/>
    </location>
</feature>
<accession>A0A8K0WB19</accession>
<protein>
    <recommendedName>
        <fullName evidence="1">Peptidase metallopeptidase domain-containing protein</fullName>
    </recommendedName>
</protein>
<dbReference type="Proteomes" id="UP000813427">
    <property type="component" value="Unassembled WGS sequence"/>
</dbReference>
<evidence type="ECO:0000313" key="2">
    <source>
        <dbReference type="EMBL" id="KAH7242761.1"/>
    </source>
</evidence>
<name>A0A8K0WB19_9HYPO</name>
<dbReference type="GO" id="GO:0008270">
    <property type="term" value="F:zinc ion binding"/>
    <property type="evidence" value="ECO:0007669"/>
    <property type="project" value="InterPro"/>
</dbReference>
<dbReference type="EMBL" id="JAGPXF010000005">
    <property type="protein sequence ID" value="KAH7242761.1"/>
    <property type="molecule type" value="Genomic_DNA"/>
</dbReference>
<proteinExistence type="predicted"/>
<dbReference type="InterPro" id="IPR006026">
    <property type="entry name" value="Peptidase_Metallo"/>
</dbReference>
<dbReference type="OrthoDB" id="65569at2759"/>
<keyword evidence="3" id="KW-1185">Reference proteome</keyword>
<dbReference type="AlphaFoldDB" id="A0A8K0WB19"/>
<dbReference type="Gene3D" id="3.40.390.10">
    <property type="entry name" value="Collagenase (Catalytic Domain)"/>
    <property type="match status" value="1"/>
</dbReference>
<reference evidence="2" key="1">
    <citation type="journal article" date="2021" name="Nat. Commun.">
        <title>Genetic determinants of endophytism in the Arabidopsis root mycobiome.</title>
        <authorList>
            <person name="Mesny F."/>
            <person name="Miyauchi S."/>
            <person name="Thiergart T."/>
            <person name="Pickel B."/>
            <person name="Atanasova L."/>
            <person name="Karlsson M."/>
            <person name="Huettel B."/>
            <person name="Barry K.W."/>
            <person name="Haridas S."/>
            <person name="Chen C."/>
            <person name="Bauer D."/>
            <person name="Andreopoulos W."/>
            <person name="Pangilinan J."/>
            <person name="LaButti K."/>
            <person name="Riley R."/>
            <person name="Lipzen A."/>
            <person name="Clum A."/>
            <person name="Drula E."/>
            <person name="Henrissat B."/>
            <person name="Kohler A."/>
            <person name="Grigoriev I.V."/>
            <person name="Martin F.M."/>
            <person name="Hacquard S."/>
        </authorList>
    </citation>
    <scope>NUCLEOTIDE SEQUENCE</scope>
    <source>
        <strain evidence="2">MPI-SDFR-AT-0068</strain>
    </source>
</reference>
<gene>
    <name evidence="2" type="ORF">BKA59DRAFT_457326</name>
</gene>
<evidence type="ECO:0000313" key="3">
    <source>
        <dbReference type="Proteomes" id="UP000813427"/>
    </source>
</evidence>
<dbReference type="Pfam" id="PF01400">
    <property type="entry name" value="Astacin"/>
    <property type="match status" value="1"/>
</dbReference>
<evidence type="ECO:0000259" key="1">
    <source>
        <dbReference type="SMART" id="SM00235"/>
    </source>
</evidence>
<dbReference type="SUPFAM" id="SSF55486">
    <property type="entry name" value="Metalloproteases ('zincins'), catalytic domain"/>
    <property type="match status" value="1"/>
</dbReference>
<dbReference type="SMART" id="SM00235">
    <property type="entry name" value="ZnMc"/>
    <property type="match status" value="1"/>
</dbReference>
<sequence length="538" mass="59293">MCPNNGSTNGTSEEFIGCSIKTLPEAEWQPSAETAIAQNPANAPMVHMLRETATGGSVINPGQLAVLTSKYWGNSGVRLTVSFMDGPESALRARILSHMNAWRIYANVEFVQVASGGQVRIARKKGDGHWSFLGTDVLHIPQNEPTMNLDSFTMETRDSEFYRVIRHETGHTLGFPHEHRTSGIVSRIDRAKAIEYHLRMYRWPEEKTIAQVLTPLEKSALIATEVADPTSIMCYDLPASIMKDHVAVPGGKDINETDGRFAASLYPKLASWQLIDNNAQTASILVDDADLYQLHKSGWIWKYTGTPMTGWQALDNNSATKKITAANGKLYQLHGNGKIWKYTGTPMTGWQLIDDNTASVEIIASGTNLYQLHNTGRIWKYTGTPLSGWQELDNNPATKKVVAEGGNLYQLHKTGSIWKYTGVPLTGWQKVDENPATVSIVARGNNLYQLHDSGKIWKYTGTPVSGWQLLDDNSATKEIIVGAGGLYQIHKNGSIWRYVGPATTGWKQLDGNAASISIAAGTALYQLHSSGLIWRYMG</sequence>
<comment type="caution">
    <text evidence="2">The sequence shown here is derived from an EMBL/GenBank/DDBJ whole genome shotgun (WGS) entry which is preliminary data.</text>
</comment>
<dbReference type="GO" id="GO:0004222">
    <property type="term" value="F:metalloendopeptidase activity"/>
    <property type="evidence" value="ECO:0007669"/>
    <property type="project" value="InterPro"/>
</dbReference>
<organism evidence="2 3">
    <name type="scientific">Fusarium tricinctum</name>
    <dbReference type="NCBI Taxonomy" id="61284"/>
    <lineage>
        <taxon>Eukaryota</taxon>
        <taxon>Fungi</taxon>
        <taxon>Dikarya</taxon>
        <taxon>Ascomycota</taxon>
        <taxon>Pezizomycotina</taxon>
        <taxon>Sordariomycetes</taxon>
        <taxon>Hypocreomycetidae</taxon>
        <taxon>Hypocreales</taxon>
        <taxon>Nectriaceae</taxon>
        <taxon>Fusarium</taxon>
        <taxon>Fusarium tricinctum species complex</taxon>
    </lineage>
</organism>
<dbReference type="InterPro" id="IPR024079">
    <property type="entry name" value="MetalloPept_cat_dom_sf"/>
</dbReference>
<dbReference type="GO" id="GO:0006508">
    <property type="term" value="P:proteolysis"/>
    <property type="evidence" value="ECO:0007669"/>
    <property type="project" value="InterPro"/>
</dbReference>
<dbReference type="InterPro" id="IPR001506">
    <property type="entry name" value="Peptidase_M12A"/>
</dbReference>